<dbReference type="RefSeq" id="WP_182456326.1">
    <property type="nucleotide sequence ID" value="NZ_QRPK01000169.1"/>
</dbReference>
<name>A0A415NRR1_9FIRM</name>
<feature type="compositionally biased region" description="Polar residues" evidence="1">
    <location>
        <begin position="29"/>
        <end position="52"/>
    </location>
</feature>
<proteinExistence type="predicted"/>
<evidence type="ECO:0000313" key="2">
    <source>
        <dbReference type="EMBL" id="RHM02994.1"/>
    </source>
</evidence>
<dbReference type="EMBL" id="QRPK01000169">
    <property type="protein sequence ID" value="RHM02994.1"/>
    <property type="molecule type" value="Genomic_DNA"/>
</dbReference>
<accession>A0A415NRR1</accession>
<evidence type="ECO:0000256" key="1">
    <source>
        <dbReference type="SAM" id="MobiDB-lite"/>
    </source>
</evidence>
<feature type="non-terminal residue" evidence="2">
    <location>
        <position position="1"/>
    </location>
</feature>
<protein>
    <submittedName>
        <fullName evidence="2">Uncharacterized protein</fullName>
    </submittedName>
</protein>
<dbReference type="AlphaFoldDB" id="A0A415NRR1"/>
<reference evidence="2 3" key="1">
    <citation type="submission" date="2018-08" db="EMBL/GenBank/DDBJ databases">
        <title>A genome reference for cultivated species of the human gut microbiota.</title>
        <authorList>
            <person name="Zou Y."/>
            <person name="Xue W."/>
            <person name="Luo G."/>
        </authorList>
    </citation>
    <scope>NUCLEOTIDE SEQUENCE [LARGE SCALE GENOMIC DNA]</scope>
    <source>
        <strain evidence="2 3">AF35-6BH</strain>
    </source>
</reference>
<gene>
    <name evidence="2" type="ORF">DWZ83_11125</name>
</gene>
<comment type="caution">
    <text evidence="2">The sequence shown here is derived from an EMBL/GenBank/DDBJ whole genome shotgun (WGS) entry which is preliminary data.</text>
</comment>
<keyword evidence="3" id="KW-1185">Reference proteome</keyword>
<evidence type="ECO:0000313" key="3">
    <source>
        <dbReference type="Proteomes" id="UP000284868"/>
    </source>
</evidence>
<dbReference type="Proteomes" id="UP000284868">
    <property type="component" value="Unassembled WGS sequence"/>
</dbReference>
<organism evidence="2 3">
    <name type="scientific">Amedibacillus dolichus</name>
    <dbReference type="NCBI Taxonomy" id="31971"/>
    <lineage>
        <taxon>Bacteria</taxon>
        <taxon>Bacillati</taxon>
        <taxon>Bacillota</taxon>
        <taxon>Erysipelotrichia</taxon>
        <taxon>Erysipelotrichales</taxon>
        <taxon>Erysipelotrichaceae</taxon>
        <taxon>Amedibacillus</taxon>
    </lineage>
</organism>
<feature type="region of interest" description="Disordered" evidence="1">
    <location>
        <begin position="25"/>
        <end position="56"/>
    </location>
</feature>
<sequence length="167" mass="18015">QMKKNRLFLTSLVIGTVMLGGCSKDVEPDNQSSQNNTGYHNENSSSNQNNGTRDVLNDADYTGYVTKFSNEGFSLNLVRTEKTEDGGDLAIVGSGNGENSGTGNLDVQYASDVIVKTIVINMSSSTYTVSDDGNKEDILKDTQVAIHGTLNGKIFVANEVYLIRYVG</sequence>